<evidence type="ECO:0000313" key="4">
    <source>
        <dbReference type="Proteomes" id="UP000724149"/>
    </source>
</evidence>
<feature type="region of interest" description="Disordered" evidence="1">
    <location>
        <begin position="35"/>
        <end position="63"/>
    </location>
</feature>
<protein>
    <recommendedName>
        <fullName evidence="5">DUF4825 domain-containing protein</fullName>
    </recommendedName>
</protein>
<evidence type="ECO:0000256" key="2">
    <source>
        <dbReference type="SAM" id="Phobius"/>
    </source>
</evidence>
<keyword evidence="2" id="KW-0812">Transmembrane</keyword>
<reference evidence="3 4" key="1">
    <citation type="journal article" date="2021" name="Sci. Rep.">
        <title>The distribution of antibiotic resistance genes in chicken gut microbiota commensals.</title>
        <authorList>
            <person name="Juricova H."/>
            <person name="Matiasovicova J."/>
            <person name="Kubasova T."/>
            <person name="Cejkova D."/>
            <person name="Rychlik I."/>
        </authorList>
    </citation>
    <scope>NUCLEOTIDE SEQUENCE [LARGE SCALE GENOMIC DNA]</scope>
    <source>
        <strain evidence="3 4">An564</strain>
    </source>
</reference>
<keyword evidence="2" id="KW-1133">Transmembrane helix</keyword>
<evidence type="ECO:0000256" key="1">
    <source>
        <dbReference type="SAM" id="MobiDB-lite"/>
    </source>
</evidence>
<dbReference type="EMBL" id="JACSNR010000010">
    <property type="protein sequence ID" value="MBM6924076.1"/>
    <property type="molecule type" value="Genomic_DNA"/>
</dbReference>
<accession>A0ABS2GQ25</accession>
<sequence length="434" mass="48632">MNKLDLGGKKAIVIIVLLLAALVCATFFFGGDVDKQTPVNKPQQENSEQIESSDSHLASDLPDVNPEDYNYEQIFPSTFDEDPPSTTLTKEQIEEGIANFLPRLLALEPGVVDQVSARTYSGTYNPLRYMLEAVEENQDMLDAFRNMAQYTEYEILGYAGDPKEGNSYSVYLTVTTPYMTLTAEEMAAGADQTEKYTPFQSTGAAKKIASMNLEQVERGTDFICLRFIIEDDVPVLYSCTSYFFESDATVQYAFFWGGIKFYGTRGGDLLLNNAIGGAKEATRSSAMSKDMDQILELAKEGNLDALIERGAFRQKIKDDMYKVGFDLPDDFDIAGLRQQYMDTVQYTPKFYCDENGDGAFALVWSFEDPYLGKKVIQHDFLNAFGYWEEPSIIKETSYALFSYYLEESYGGSSIDLGQRVALLNALAEDTPEEN</sequence>
<proteinExistence type="predicted"/>
<name>A0ABS2GQ25_9FIRM</name>
<feature type="compositionally biased region" description="Polar residues" evidence="1">
    <location>
        <begin position="37"/>
        <end position="56"/>
    </location>
</feature>
<dbReference type="RefSeq" id="WP_204721749.1">
    <property type="nucleotide sequence ID" value="NZ_JACSNR010000010.1"/>
</dbReference>
<evidence type="ECO:0000313" key="3">
    <source>
        <dbReference type="EMBL" id="MBM6924076.1"/>
    </source>
</evidence>
<gene>
    <name evidence="3" type="ORF">H9X81_10315</name>
</gene>
<dbReference type="Proteomes" id="UP000724149">
    <property type="component" value="Unassembled WGS sequence"/>
</dbReference>
<organism evidence="3 4">
    <name type="scientific">Hydrogenoanaerobacterium saccharovorans</name>
    <dbReference type="NCBI Taxonomy" id="474960"/>
    <lineage>
        <taxon>Bacteria</taxon>
        <taxon>Bacillati</taxon>
        <taxon>Bacillota</taxon>
        <taxon>Clostridia</taxon>
        <taxon>Eubacteriales</taxon>
        <taxon>Oscillospiraceae</taxon>
        <taxon>Hydrogenoanaerobacterium</taxon>
    </lineage>
</organism>
<evidence type="ECO:0008006" key="5">
    <source>
        <dbReference type="Google" id="ProtNLM"/>
    </source>
</evidence>
<keyword evidence="4" id="KW-1185">Reference proteome</keyword>
<keyword evidence="2" id="KW-0472">Membrane</keyword>
<comment type="caution">
    <text evidence="3">The sequence shown here is derived from an EMBL/GenBank/DDBJ whole genome shotgun (WGS) entry which is preliminary data.</text>
</comment>
<feature type="transmembrane region" description="Helical" evidence="2">
    <location>
        <begin position="12"/>
        <end position="31"/>
    </location>
</feature>